<evidence type="ECO:0000313" key="3">
    <source>
        <dbReference type="Proteomes" id="UP000016930"/>
    </source>
</evidence>
<dbReference type="EMBL" id="KB445793">
    <property type="protein sequence ID" value="EMD39605.1"/>
    <property type="molecule type" value="Genomic_DNA"/>
</dbReference>
<dbReference type="HOGENOM" id="CLU_1421261_0_0_1"/>
<protein>
    <submittedName>
        <fullName evidence="2">Uncharacterized protein</fullName>
    </submittedName>
</protein>
<accession>M2R4V8</accession>
<evidence type="ECO:0000313" key="2">
    <source>
        <dbReference type="EMBL" id="EMD39605.1"/>
    </source>
</evidence>
<dbReference type="Proteomes" id="UP000016930">
    <property type="component" value="Unassembled WGS sequence"/>
</dbReference>
<keyword evidence="3" id="KW-1185">Reference proteome</keyword>
<organism evidence="2 3">
    <name type="scientific">Ceriporiopsis subvermispora (strain B)</name>
    <name type="common">White-rot fungus</name>
    <name type="synonym">Gelatoporia subvermispora</name>
    <dbReference type="NCBI Taxonomy" id="914234"/>
    <lineage>
        <taxon>Eukaryota</taxon>
        <taxon>Fungi</taxon>
        <taxon>Dikarya</taxon>
        <taxon>Basidiomycota</taxon>
        <taxon>Agaricomycotina</taxon>
        <taxon>Agaricomycetes</taxon>
        <taxon>Polyporales</taxon>
        <taxon>Gelatoporiaceae</taxon>
        <taxon>Gelatoporia</taxon>
    </lineage>
</organism>
<dbReference type="AlphaFoldDB" id="M2R4V8"/>
<feature type="region of interest" description="Disordered" evidence="1">
    <location>
        <begin position="174"/>
        <end position="201"/>
    </location>
</feature>
<evidence type="ECO:0000256" key="1">
    <source>
        <dbReference type="SAM" id="MobiDB-lite"/>
    </source>
</evidence>
<gene>
    <name evidence="2" type="ORF">CERSUDRAFT_92103</name>
</gene>
<dbReference type="OrthoDB" id="5291055at2759"/>
<proteinExistence type="predicted"/>
<reference evidence="2 3" key="1">
    <citation type="journal article" date="2012" name="Proc. Natl. Acad. Sci. U.S.A.">
        <title>Comparative genomics of Ceriporiopsis subvermispora and Phanerochaete chrysosporium provide insight into selective ligninolysis.</title>
        <authorList>
            <person name="Fernandez-Fueyo E."/>
            <person name="Ruiz-Duenas F.J."/>
            <person name="Ferreira P."/>
            <person name="Floudas D."/>
            <person name="Hibbett D.S."/>
            <person name="Canessa P."/>
            <person name="Larrondo L.F."/>
            <person name="James T.Y."/>
            <person name="Seelenfreund D."/>
            <person name="Lobos S."/>
            <person name="Polanco R."/>
            <person name="Tello M."/>
            <person name="Honda Y."/>
            <person name="Watanabe T."/>
            <person name="Watanabe T."/>
            <person name="Ryu J.S."/>
            <person name="Kubicek C.P."/>
            <person name="Schmoll M."/>
            <person name="Gaskell J."/>
            <person name="Hammel K.E."/>
            <person name="St John F.J."/>
            <person name="Vanden Wymelenberg A."/>
            <person name="Sabat G."/>
            <person name="Splinter BonDurant S."/>
            <person name="Syed K."/>
            <person name="Yadav J.S."/>
            <person name="Doddapaneni H."/>
            <person name="Subramanian V."/>
            <person name="Lavin J.L."/>
            <person name="Oguiza J.A."/>
            <person name="Perez G."/>
            <person name="Pisabarro A.G."/>
            <person name="Ramirez L."/>
            <person name="Santoyo F."/>
            <person name="Master E."/>
            <person name="Coutinho P.M."/>
            <person name="Henrissat B."/>
            <person name="Lombard V."/>
            <person name="Magnuson J.K."/>
            <person name="Kuees U."/>
            <person name="Hori C."/>
            <person name="Igarashi K."/>
            <person name="Samejima M."/>
            <person name="Held B.W."/>
            <person name="Barry K.W."/>
            <person name="LaButti K.M."/>
            <person name="Lapidus A."/>
            <person name="Lindquist E.A."/>
            <person name="Lucas S.M."/>
            <person name="Riley R."/>
            <person name="Salamov A.A."/>
            <person name="Hoffmeister D."/>
            <person name="Schwenk D."/>
            <person name="Hadar Y."/>
            <person name="Yarden O."/>
            <person name="de Vries R.P."/>
            <person name="Wiebenga A."/>
            <person name="Stenlid J."/>
            <person name="Eastwood D."/>
            <person name="Grigoriev I.V."/>
            <person name="Berka R.M."/>
            <person name="Blanchette R.A."/>
            <person name="Kersten P."/>
            <person name="Martinez A.T."/>
            <person name="Vicuna R."/>
            <person name="Cullen D."/>
        </authorList>
    </citation>
    <scope>NUCLEOTIDE SEQUENCE [LARGE SCALE GENOMIC DNA]</scope>
    <source>
        <strain evidence="2 3">B</strain>
    </source>
</reference>
<name>M2R4V8_CERS8</name>
<sequence length="201" mass="22722">MQASVVSGFEIDEIKRVAKLFCLFEDVIDNLEFESELASPDKFPPVESVRHNMVLQDMDDDAVMEAIDDAEDVSCLRILLVPYIDTPGLSYASTYKMHLLEHTWTTQIVFNSHPTTTCGDTIVRFMDLMVKFVQYALDHDDETIENCEPKMEIFFGEIIRDEKLAQYYDPRRSRTTRRGAMSGLSSPASSLDGSCSETAGP</sequence>
<feature type="compositionally biased region" description="Polar residues" evidence="1">
    <location>
        <begin position="183"/>
        <end position="201"/>
    </location>
</feature>